<evidence type="ECO:0000256" key="4">
    <source>
        <dbReference type="ARBA" id="ARBA00023136"/>
    </source>
</evidence>
<gene>
    <name evidence="9" type="primary">LOC103701379</name>
</gene>
<feature type="region of interest" description="Disordered" evidence="5">
    <location>
        <begin position="1"/>
        <end position="34"/>
    </location>
</feature>
<name>A0A8B7BMW2_PHODC</name>
<dbReference type="PANTHER" id="PTHR31234:SF65">
    <property type="entry name" value="LATE EMBRYOGENESIS ABUNDANT PROTEIN, LEA_2 SUBGROUP"/>
    <property type="match status" value="1"/>
</dbReference>
<dbReference type="Proteomes" id="UP000228380">
    <property type="component" value="Chromosome 9"/>
</dbReference>
<protein>
    <submittedName>
        <fullName evidence="9">Uncharacterized protein LOC103701379</fullName>
    </submittedName>
</protein>
<evidence type="ECO:0000256" key="5">
    <source>
        <dbReference type="SAM" id="MobiDB-lite"/>
    </source>
</evidence>
<evidence type="ECO:0000256" key="3">
    <source>
        <dbReference type="ARBA" id="ARBA00022989"/>
    </source>
</evidence>
<feature type="transmembrane region" description="Helical" evidence="6">
    <location>
        <begin position="41"/>
        <end position="67"/>
    </location>
</feature>
<dbReference type="InterPro" id="IPR044839">
    <property type="entry name" value="NDR1-like"/>
</dbReference>
<dbReference type="GO" id="GO:0016020">
    <property type="term" value="C:membrane"/>
    <property type="evidence" value="ECO:0007669"/>
    <property type="project" value="UniProtKB-SubCell"/>
</dbReference>
<dbReference type="OrthoDB" id="764273at2759"/>
<dbReference type="Gene3D" id="2.60.40.1820">
    <property type="match status" value="1"/>
</dbReference>
<sequence>MSADRDHITPLATAAADRPTSDEEDPNTTSTRRPSSRRRRCLICCGSCTALVAVIVIVLVIIVLTVYKVKEPVITMNSISIKNLKFKTGSSLTSPVSLNMTVVADASVKNPNAASFRFGKSTTDVYYRERVMGVGYGPPGTAGAHKTFPIKVTVDVIANQLLADPLDLIGDLAAGKLDLTTSTKVGGRATVFLIIKRHADVMMNCSFTVAVSNMSILDQSCNQRVRL</sequence>
<dbReference type="PANTHER" id="PTHR31234">
    <property type="entry name" value="LATE EMBRYOGENESIS ABUNDANT (LEA) HYDROXYPROLINE-RICH GLYCOPROTEIN FAMILY"/>
    <property type="match status" value="1"/>
</dbReference>
<accession>A0A8B7BMW2</accession>
<feature type="domain" description="Late embryogenesis abundant protein LEA-2 subgroup" evidence="7">
    <location>
        <begin position="106"/>
        <end position="205"/>
    </location>
</feature>
<keyword evidence="3 6" id="KW-1133">Transmembrane helix</keyword>
<evidence type="ECO:0000256" key="2">
    <source>
        <dbReference type="ARBA" id="ARBA00022692"/>
    </source>
</evidence>
<reference evidence="8" key="1">
    <citation type="journal article" date="2019" name="Nat. Commun.">
        <title>Genome-wide association mapping of date palm fruit traits.</title>
        <authorList>
            <person name="Hazzouri K.M."/>
            <person name="Gros-Balthazard M."/>
            <person name="Flowers J.M."/>
            <person name="Copetti D."/>
            <person name="Lemansour A."/>
            <person name="Lebrun M."/>
            <person name="Masmoudi K."/>
            <person name="Ferrand S."/>
            <person name="Dhar M.I."/>
            <person name="Fresquez Z.A."/>
            <person name="Rosas U."/>
            <person name="Zhang J."/>
            <person name="Talag J."/>
            <person name="Lee S."/>
            <person name="Kudrna D."/>
            <person name="Powell R.F."/>
            <person name="Leitch I.J."/>
            <person name="Krueger R.R."/>
            <person name="Wing R.A."/>
            <person name="Amiri K.M.A."/>
            <person name="Purugganan M.D."/>
        </authorList>
    </citation>
    <scope>NUCLEOTIDE SEQUENCE [LARGE SCALE GENOMIC DNA]</scope>
    <source>
        <strain evidence="8">cv. Khalas</strain>
    </source>
</reference>
<dbReference type="GO" id="GO:0098542">
    <property type="term" value="P:defense response to other organism"/>
    <property type="evidence" value="ECO:0007669"/>
    <property type="project" value="InterPro"/>
</dbReference>
<keyword evidence="8" id="KW-1185">Reference proteome</keyword>
<dbReference type="RefSeq" id="XP_008781642.2">
    <property type="nucleotide sequence ID" value="XM_008783420.4"/>
</dbReference>
<dbReference type="KEGG" id="pda:103701379"/>
<dbReference type="InterPro" id="IPR004864">
    <property type="entry name" value="LEA_2"/>
</dbReference>
<reference evidence="9" key="2">
    <citation type="submission" date="2025-08" db="UniProtKB">
        <authorList>
            <consortium name="RefSeq"/>
        </authorList>
    </citation>
    <scope>IDENTIFICATION</scope>
    <source>
        <tissue evidence="9">Young leaves</tissue>
    </source>
</reference>
<evidence type="ECO:0000313" key="9">
    <source>
        <dbReference type="RefSeq" id="XP_008781642.2"/>
    </source>
</evidence>
<evidence type="ECO:0000256" key="1">
    <source>
        <dbReference type="ARBA" id="ARBA00004167"/>
    </source>
</evidence>
<comment type="subcellular location">
    <subcellularLocation>
        <location evidence="1">Membrane</location>
        <topology evidence="1">Single-pass membrane protein</topology>
    </subcellularLocation>
</comment>
<dbReference type="Pfam" id="PF03168">
    <property type="entry name" value="LEA_2"/>
    <property type="match status" value="1"/>
</dbReference>
<dbReference type="SUPFAM" id="SSF117070">
    <property type="entry name" value="LEA14-like"/>
    <property type="match status" value="1"/>
</dbReference>
<organism evidence="8 9">
    <name type="scientific">Phoenix dactylifera</name>
    <name type="common">Date palm</name>
    <dbReference type="NCBI Taxonomy" id="42345"/>
    <lineage>
        <taxon>Eukaryota</taxon>
        <taxon>Viridiplantae</taxon>
        <taxon>Streptophyta</taxon>
        <taxon>Embryophyta</taxon>
        <taxon>Tracheophyta</taxon>
        <taxon>Spermatophyta</taxon>
        <taxon>Magnoliopsida</taxon>
        <taxon>Liliopsida</taxon>
        <taxon>Arecaceae</taxon>
        <taxon>Coryphoideae</taxon>
        <taxon>Phoeniceae</taxon>
        <taxon>Phoenix</taxon>
    </lineage>
</organism>
<dbReference type="GeneID" id="103701379"/>
<keyword evidence="2 6" id="KW-0812">Transmembrane</keyword>
<proteinExistence type="predicted"/>
<evidence type="ECO:0000313" key="8">
    <source>
        <dbReference type="Proteomes" id="UP000228380"/>
    </source>
</evidence>
<evidence type="ECO:0000256" key="6">
    <source>
        <dbReference type="SAM" id="Phobius"/>
    </source>
</evidence>
<dbReference type="AlphaFoldDB" id="A0A8B7BMW2"/>
<evidence type="ECO:0000259" key="7">
    <source>
        <dbReference type="Pfam" id="PF03168"/>
    </source>
</evidence>
<keyword evidence="4 6" id="KW-0472">Membrane</keyword>